<protein>
    <submittedName>
        <fullName evidence="2">Oxidoreductase molybdopterin binding</fullName>
    </submittedName>
</protein>
<dbReference type="Pfam" id="PF00174">
    <property type="entry name" value="Oxidored_molyb"/>
    <property type="match status" value="1"/>
</dbReference>
<dbReference type="AlphaFoldDB" id="A8ME50"/>
<dbReference type="KEGG" id="cma:Cmaq_1229"/>
<evidence type="ECO:0000259" key="1">
    <source>
        <dbReference type="Pfam" id="PF00174"/>
    </source>
</evidence>
<dbReference type="SUPFAM" id="SSF56524">
    <property type="entry name" value="Oxidoreductase molybdopterin-binding domain"/>
    <property type="match status" value="1"/>
</dbReference>
<dbReference type="InterPro" id="IPR036374">
    <property type="entry name" value="OxRdtase_Mopterin-bd_sf"/>
</dbReference>
<evidence type="ECO:0000313" key="3">
    <source>
        <dbReference type="Proteomes" id="UP000001137"/>
    </source>
</evidence>
<dbReference type="PANTHER" id="PTHR43032">
    <property type="entry name" value="PROTEIN-METHIONINE-SULFOXIDE REDUCTASE"/>
    <property type="match status" value="1"/>
</dbReference>
<gene>
    <name evidence="2" type="ordered locus">Cmaq_1229</name>
</gene>
<dbReference type="PANTHER" id="PTHR43032:SF4">
    <property type="entry name" value="OXIDOREDUCTASE MOLYBDOPTERIN-BINDING DOMAIN-CONTAINING PROTEIN"/>
    <property type="match status" value="1"/>
</dbReference>
<name>A8ME50_CALMQ</name>
<dbReference type="eggNOG" id="arCOG00264">
    <property type="taxonomic scope" value="Archaea"/>
</dbReference>
<dbReference type="Proteomes" id="UP000001137">
    <property type="component" value="Chromosome"/>
</dbReference>
<organism evidence="2 3">
    <name type="scientific">Caldivirga maquilingensis (strain ATCC 700844 / DSM 13496 / JCM 10307 / IC-167)</name>
    <dbReference type="NCBI Taxonomy" id="397948"/>
    <lineage>
        <taxon>Archaea</taxon>
        <taxon>Thermoproteota</taxon>
        <taxon>Thermoprotei</taxon>
        <taxon>Thermoproteales</taxon>
        <taxon>Thermoproteaceae</taxon>
        <taxon>Caldivirga</taxon>
    </lineage>
</organism>
<dbReference type="HOGENOM" id="CLU_094953_0_0_2"/>
<dbReference type="EMBL" id="CP000852">
    <property type="protein sequence ID" value="ABW02056.1"/>
    <property type="molecule type" value="Genomic_DNA"/>
</dbReference>
<evidence type="ECO:0000313" key="2">
    <source>
        <dbReference type="EMBL" id="ABW02056.1"/>
    </source>
</evidence>
<sequence>MVNWDEVFKLALSRECSRVTYSREWPPEQRRIKGFIIYNVYDPPDVRLEDYELSFTGLVEREVKVSYLDILTKLPCVDLTADFHCVTGWSISNVSWRGVKVKDIAPKPLTNARYALVIGADGYTTNIPISALMEDTSIVAYAMNGSILSRDHGFPLRLVIPSRYGWKSAKYIKEVRLIDEVQLGYWEALGYHDNGDPWLEERFRGIEERHKPRRGVKVEK</sequence>
<proteinExistence type="predicted"/>
<dbReference type="Gene3D" id="3.90.420.10">
    <property type="entry name" value="Oxidoreductase, molybdopterin-binding domain"/>
    <property type="match status" value="1"/>
</dbReference>
<feature type="domain" description="Oxidoreductase molybdopterin-binding" evidence="1">
    <location>
        <begin position="44"/>
        <end position="186"/>
    </location>
</feature>
<dbReference type="STRING" id="397948.Cmaq_1229"/>
<keyword evidence="3" id="KW-1185">Reference proteome</keyword>
<dbReference type="InterPro" id="IPR000572">
    <property type="entry name" value="OxRdtase_Mopterin-bd_dom"/>
</dbReference>
<dbReference type="OrthoDB" id="24039at2157"/>
<accession>A8ME50</accession>
<dbReference type="GeneID" id="5709712"/>
<dbReference type="RefSeq" id="WP_012186275.1">
    <property type="nucleotide sequence ID" value="NC_009954.1"/>
</dbReference>
<reference evidence="2 3" key="1">
    <citation type="submission" date="2007-10" db="EMBL/GenBank/DDBJ databases">
        <title>Complete sequence of Caldivirga maquilingensis IC-167.</title>
        <authorList>
            <consortium name="US DOE Joint Genome Institute"/>
            <person name="Copeland A."/>
            <person name="Lucas S."/>
            <person name="Lapidus A."/>
            <person name="Barry K."/>
            <person name="Glavina del Rio T."/>
            <person name="Dalin E."/>
            <person name="Tice H."/>
            <person name="Pitluck S."/>
            <person name="Saunders E."/>
            <person name="Brettin T."/>
            <person name="Bruce D."/>
            <person name="Detter J.C."/>
            <person name="Han C."/>
            <person name="Schmutz J."/>
            <person name="Larimer F."/>
            <person name="Land M."/>
            <person name="Hauser L."/>
            <person name="Kyrpides N."/>
            <person name="Ivanova N."/>
            <person name="Biddle J.F."/>
            <person name="Zhang Z."/>
            <person name="Fitz-Gibbon S.T."/>
            <person name="Lowe T.M."/>
            <person name="Saltikov C."/>
            <person name="House C.H."/>
            <person name="Richardson P."/>
        </authorList>
    </citation>
    <scope>NUCLEOTIDE SEQUENCE [LARGE SCALE GENOMIC DNA]</scope>
    <source>
        <strain evidence="3">ATCC 700844 / DSM 13496 / JCM 10307 / IC-167</strain>
    </source>
</reference>